<reference evidence="1" key="1">
    <citation type="submission" date="2014-11" db="EMBL/GenBank/DDBJ databases">
        <authorList>
            <person name="Amaro Gonzalez C."/>
        </authorList>
    </citation>
    <scope>NUCLEOTIDE SEQUENCE</scope>
</reference>
<dbReference type="AlphaFoldDB" id="A0A0E9Q4Q2"/>
<proteinExistence type="predicted"/>
<evidence type="ECO:0000313" key="1">
    <source>
        <dbReference type="EMBL" id="JAH11305.1"/>
    </source>
</evidence>
<name>A0A0E9Q4Q2_ANGAN</name>
<organism evidence="1">
    <name type="scientific">Anguilla anguilla</name>
    <name type="common">European freshwater eel</name>
    <name type="synonym">Muraena anguilla</name>
    <dbReference type="NCBI Taxonomy" id="7936"/>
    <lineage>
        <taxon>Eukaryota</taxon>
        <taxon>Metazoa</taxon>
        <taxon>Chordata</taxon>
        <taxon>Craniata</taxon>
        <taxon>Vertebrata</taxon>
        <taxon>Euteleostomi</taxon>
        <taxon>Actinopterygii</taxon>
        <taxon>Neopterygii</taxon>
        <taxon>Teleostei</taxon>
        <taxon>Anguilliformes</taxon>
        <taxon>Anguillidae</taxon>
        <taxon>Anguilla</taxon>
    </lineage>
</organism>
<sequence length="17" mass="2089">MEMYLLKTHHTILNICK</sequence>
<reference evidence="1" key="2">
    <citation type="journal article" date="2015" name="Fish Shellfish Immunol.">
        <title>Early steps in the European eel (Anguilla anguilla)-Vibrio vulnificus interaction in the gills: Role of the RtxA13 toxin.</title>
        <authorList>
            <person name="Callol A."/>
            <person name="Pajuelo D."/>
            <person name="Ebbesson L."/>
            <person name="Teles M."/>
            <person name="MacKenzie S."/>
            <person name="Amaro C."/>
        </authorList>
    </citation>
    <scope>NUCLEOTIDE SEQUENCE</scope>
</reference>
<dbReference type="EMBL" id="GBXM01097272">
    <property type="protein sequence ID" value="JAH11305.1"/>
    <property type="molecule type" value="Transcribed_RNA"/>
</dbReference>
<accession>A0A0E9Q4Q2</accession>
<protein>
    <submittedName>
        <fullName evidence="1">Uncharacterized protein</fullName>
    </submittedName>
</protein>